<proteinExistence type="predicted"/>
<dbReference type="KEGG" id="dalk:DSCA_24090"/>
<sequence length="139" mass="15240">MPRLSRIGFMGSVLLAMVIFGFCGCATTAVEVKEDAFAQNINYEIAPSAEITKIAYCIKPYKGTDRLHMALSVKNMSSETKRFRVNIFLPDGTSAGGLYPRKVKGDVTGVPAGEEHTREFPMLYNQLPSGFTILVKELG</sequence>
<keyword evidence="2" id="KW-1185">Reference proteome</keyword>
<reference evidence="1 2" key="1">
    <citation type="submission" date="2019-11" db="EMBL/GenBank/DDBJ databases">
        <title>Comparative genomics of hydrocarbon-degrading Desulfosarcina strains.</title>
        <authorList>
            <person name="Watanabe M."/>
            <person name="Kojima H."/>
            <person name="Fukui M."/>
        </authorList>
    </citation>
    <scope>NUCLEOTIDE SEQUENCE [LARGE SCALE GENOMIC DNA]</scope>
    <source>
        <strain evidence="1 2">PL12</strain>
    </source>
</reference>
<dbReference type="EMBL" id="AP021874">
    <property type="protein sequence ID" value="BBO68479.1"/>
    <property type="molecule type" value="Genomic_DNA"/>
</dbReference>
<evidence type="ECO:0000313" key="2">
    <source>
        <dbReference type="Proteomes" id="UP000427906"/>
    </source>
</evidence>
<protein>
    <recommendedName>
        <fullName evidence="3">Lipoprotein</fullName>
    </recommendedName>
</protein>
<dbReference type="Proteomes" id="UP000427906">
    <property type="component" value="Chromosome"/>
</dbReference>
<dbReference type="PROSITE" id="PS51257">
    <property type="entry name" value="PROKAR_LIPOPROTEIN"/>
    <property type="match status" value="1"/>
</dbReference>
<evidence type="ECO:0008006" key="3">
    <source>
        <dbReference type="Google" id="ProtNLM"/>
    </source>
</evidence>
<dbReference type="AlphaFoldDB" id="A0A5K7YKS1"/>
<evidence type="ECO:0000313" key="1">
    <source>
        <dbReference type="EMBL" id="BBO68479.1"/>
    </source>
</evidence>
<name>A0A5K7YKS1_9BACT</name>
<accession>A0A5K7YKS1</accession>
<organism evidence="1 2">
    <name type="scientific">Desulfosarcina alkanivorans</name>
    <dbReference type="NCBI Taxonomy" id="571177"/>
    <lineage>
        <taxon>Bacteria</taxon>
        <taxon>Pseudomonadati</taxon>
        <taxon>Thermodesulfobacteriota</taxon>
        <taxon>Desulfobacteria</taxon>
        <taxon>Desulfobacterales</taxon>
        <taxon>Desulfosarcinaceae</taxon>
        <taxon>Desulfosarcina</taxon>
    </lineage>
</organism>
<gene>
    <name evidence="1" type="ORF">DSCA_24090</name>
</gene>